<organism evidence="2 3">
    <name type="scientific">Rhodofomes roseus</name>
    <dbReference type="NCBI Taxonomy" id="34475"/>
    <lineage>
        <taxon>Eukaryota</taxon>
        <taxon>Fungi</taxon>
        <taxon>Dikarya</taxon>
        <taxon>Basidiomycota</taxon>
        <taxon>Agaricomycotina</taxon>
        <taxon>Agaricomycetes</taxon>
        <taxon>Polyporales</taxon>
        <taxon>Rhodofomes</taxon>
    </lineage>
</organism>
<proteinExistence type="predicted"/>
<evidence type="ECO:0000313" key="2">
    <source>
        <dbReference type="EMBL" id="KAH9830253.1"/>
    </source>
</evidence>
<evidence type="ECO:0008006" key="4">
    <source>
        <dbReference type="Google" id="ProtNLM"/>
    </source>
</evidence>
<comment type="caution">
    <text evidence="2">The sequence shown here is derived from an EMBL/GenBank/DDBJ whole genome shotgun (WGS) entry which is preliminary data.</text>
</comment>
<evidence type="ECO:0000313" key="3">
    <source>
        <dbReference type="Proteomes" id="UP000814176"/>
    </source>
</evidence>
<dbReference type="GeneID" id="72007286"/>
<feature type="region of interest" description="Disordered" evidence="1">
    <location>
        <begin position="87"/>
        <end position="107"/>
    </location>
</feature>
<reference evidence="2 3" key="1">
    <citation type="journal article" date="2021" name="Environ. Microbiol.">
        <title>Gene family expansions and transcriptome signatures uncover fungal adaptations to wood decay.</title>
        <authorList>
            <person name="Hage H."/>
            <person name="Miyauchi S."/>
            <person name="Viragh M."/>
            <person name="Drula E."/>
            <person name="Min B."/>
            <person name="Chaduli D."/>
            <person name="Navarro D."/>
            <person name="Favel A."/>
            <person name="Norest M."/>
            <person name="Lesage-Meessen L."/>
            <person name="Balint B."/>
            <person name="Merenyi Z."/>
            <person name="de Eugenio L."/>
            <person name="Morin E."/>
            <person name="Martinez A.T."/>
            <person name="Baldrian P."/>
            <person name="Stursova M."/>
            <person name="Martinez M.J."/>
            <person name="Novotny C."/>
            <person name="Magnuson J.K."/>
            <person name="Spatafora J.W."/>
            <person name="Maurice S."/>
            <person name="Pangilinan J."/>
            <person name="Andreopoulos W."/>
            <person name="LaButti K."/>
            <person name="Hundley H."/>
            <person name="Na H."/>
            <person name="Kuo A."/>
            <person name="Barry K."/>
            <person name="Lipzen A."/>
            <person name="Henrissat B."/>
            <person name="Riley R."/>
            <person name="Ahrendt S."/>
            <person name="Nagy L.G."/>
            <person name="Grigoriev I.V."/>
            <person name="Martin F."/>
            <person name="Rosso M.N."/>
        </authorList>
    </citation>
    <scope>NUCLEOTIDE SEQUENCE [LARGE SCALE GENOMIC DNA]</scope>
    <source>
        <strain evidence="2 3">CIRM-BRFM 1785</strain>
    </source>
</reference>
<dbReference type="EMBL" id="JADCUA010000032">
    <property type="protein sequence ID" value="KAH9830253.1"/>
    <property type="molecule type" value="Genomic_DNA"/>
</dbReference>
<dbReference type="Gene3D" id="3.60.10.10">
    <property type="entry name" value="Endonuclease/exonuclease/phosphatase"/>
    <property type="match status" value="1"/>
</dbReference>
<dbReference type="InterPro" id="IPR036691">
    <property type="entry name" value="Endo/exonu/phosph_ase_sf"/>
</dbReference>
<evidence type="ECO:0000256" key="1">
    <source>
        <dbReference type="SAM" id="MobiDB-lite"/>
    </source>
</evidence>
<sequence>MLEGLRHRLGTKSVYASTGEHPNTNYTPSFQGPLDYIWYSTANLSVNAVVGEVDNSYLEKVVGFPNAHFPSDCDHLCIVSEFCVRPPKEPQTARPPPVFPESSRAHA</sequence>
<name>A0ABQ8K194_9APHY</name>
<dbReference type="PANTHER" id="PTHR12121">
    <property type="entry name" value="CARBON CATABOLITE REPRESSOR PROTEIN 4"/>
    <property type="match status" value="1"/>
</dbReference>
<dbReference type="Proteomes" id="UP000814176">
    <property type="component" value="Unassembled WGS sequence"/>
</dbReference>
<gene>
    <name evidence="2" type="ORF">C8Q71DRAFT_842802</name>
</gene>
<dbReference type="SUPFAM" id="SSF56219">
    <property type="entry name" value="DNase I-like"/>
    <property type="match status" value="1"/>
</dbReference>
<dbReference type="RefSeq" id="XP_047773575.1">
    <property type="nucleotide sequence ID" value="XM_047926554.1"/>
</dbReference>
<protein>
    <recommendedName>
        <fullName evidence="4">Endonuclease/exonuclease/phosphatase domain-containing protein</fullName>
    </recommendedName>
</protein>
<accession>A0ABQ8K194</accession>
<dbReference type="InterPro" id="IPR050410">
    <property type="entry name" value="CCR4/nocturin_mRNA_transcr"/>
</dbReference>
<dbReference type="PANTHER" id="PTHR12121:SF100">
    <property type="entry name" value="POLY(A)-SPECIFIC RIBONUCLEASE"/>
    <property type="match status" value="1"/>
</dbReference>
<keyword evidence="3" id="KW-1185">Reference proteome</keyword>